<dbReference type="Proteomes" id="UP000597762">
    <property type="component" value="Unassembled WGS sequence"/>
</dbReference>
<dbReference type="InterPro" id="IPR036424">
    <property type="entry name" value="UPP_synth-like_sf"/>
</dbReference>
<evidence type="ECO:0000313" key="13">
    <source>
        <dbReference type="EMBL" id="CAE1269065.1"/>
    </source>
</evidence>
<dbReference type="Pfam" id="PF01255">
    <property type="entry name" value="Prenyltransf"/>
    <property type="match status" value="1"/>
</dbReference>
<sequence>MHGDIKRNSTTLHNALLKKKQELLGAEGNSYEIYLAPVSPKSKGSTNKQIIVNIMSLDDGRQTLVQAAQHLCKQVLQRQTKVEDIDYSLIDKFYQAKYGCPDPDLIVKFGKIDSLLGFSPWQSQFSEILSLPTHVDLDYKCYLGLLVRYANSQQRCGK</sequence>
<dbReference type="InterPro" id="IPR001441">
    <property type="entry name" value="UPP_synth-like"/>
</dbReference>
<evidence type="ECO:0000256" key="8">
    <source>
        <dbReference type="ARBA" id="ARBA00022824"/>
    </source>
</evidence>
<dbReference type="OrthoDB" id="19639at2759"/>
<comment type="caution">
    <text evidence="13">The sequence shown here is derived from an EMBL/GenBank/DDBJ whole genome shotgun (WGS) entry which is preliminary data.</text>
</comment>
<comment type="subcellular location">
    <subcellularLocation>
        <location evidence="2">Endoplasmic reticulum membrane</location>
    </subcellularLocation>
</comment>
<evidence type="ECO:0000256" key="3">
    <source>
        <dbReference type="ARBA" id="ARBA00004922"/>
    </source>
</evidence>
<keyword evidence="11" id="KW-0472">Membrane</keyword>
<reference evidence="13" key="1">
    <citation type="submission" date="2021-01" db="EMBL/GenBank/DDBJ databases">
        <authorList>
            <person name="Li R."/>
            <person name="Bekaert M."/>
        </authorList>
    </citation>
    <scope>NUCLEOTIDE SEQUENCE</scope>
    <source>
        <strain evidence="13">Farmed</strain>
    </source>
</reference>
<evidence type="ECO:0000313" key="14">
    <source>
        <dbReference type="Proteomes" id="UP000597762"/>
    </source>
</evidence>
<dbReference type="PANTHER" id="PTHR21528">
    <property type="entry name" value="DEHYDRODOLICHYL DIPHOSPHATE SYNTHASE COMPLEX SUBUNIT NUS1"/>
    <property type="match status" value="1"/>
</dbReference>
<keyword evidence="8" id="KW-0256">Endoplasmic reticulum</keyword>
<evidence type="ECO:0000256" key="11">
    <source>
        <dbReference type="ARBA" id="ARBA00023136"/>
    </source>
</evidence>
<comment type="cofactor">
    <cofactor evidence="1">
        <name>Mg(2+)</name>
        <dbReference type="ChEBI" id="CHEBI:18420"/>
    </cofactor>
</comment>
<dbReference type="GO" id="GO:1904423">
    <property type="term" value="C:dehydrodolichyl diphosphate synthase complex"/>
    <property type="evidence" value="ECO:0007669"/>
    <property type="project" value="InterPro"/>
</dbReference>
<comment type="similarity">
    <text evidence="4">Belongs to the UPP synthase family.</text>
</comment>
<evidence type="ECO:0000256" key="1">
    <source>
        <dbReference type="ARBA" id="ARBA00001946"/>
    </source>
</evidence>
<dbReference type="GO" id="GO:0045547">
    <property type="term" value="F:ditrans,polycis-polyprenyl diphosphate synthase [(2E,6E)-farnesyl diphosphate specific] activity"/>
    <property type="evidence" value="ECO:0007669"/>
    <property type="project" value="UniProtKB-EC"/>
</dbReference>
<evidence type="ECO:0000256" key="2">
    <source>
        <dbReference type="ARBA" id="ARBA00004586"/>
    </source>
</evidence>
<keyword evidence="7" id="KW-0812">Transmembrane</keyword>
<gene>
    <name evidence="13" type="ORF">SPHA_36402</name>
</gene>
<name>A0A812CKN2_ACAPH</name>
<dbReference type="Gene3D" id="3.40.1180.10">
    <property type="entry name" value="Decaprenyl diphosphate synthase-like"/>
    <property type="match status" value="1"/>
</dbReference>
<dbReference type="EMBL" id="CAHIKZ030001591">
    <property type="protein sequence ID" value="CAE1269065.1"/>
    <property type="molecule type" value="Genomic_DNA"/>
</dbReference>
<dbReference type="SUPFAM" id="SSF64005">
    <property type="entry name" value="Undecaprenyl diphosphate synthase"/>
    <property type="match status" value="1"/>
</dbReference>
<keyword evidence="6 13" id="KW-0808">Transferase</keyword>
<accession>A0A812CKN2</accession>
<dbReference type="PANTHER" id="PTHR21528:SF0">
    <property type="entry name" value="DEHYDRODOLICHYL DIPHOSPHATE SYNTHASE COMPLEX SUBUNIT NUS1"/>
    <property type="match status" value="1"/>
</dbReference>
<evidence type="ECO:0000256" key="7">
    <source>
        <dbReference type="ARBA" id="ARBA00022692"/>
    </source>
</evidence>
<comment type="pathway">
    <text evidence="3">Protein modification; protein glycosylation.</text>
</comment>
<evidence type="ECO:0000256" key="6">
    <source>
        <dbReference type="ARBA" id="ARBA00022679"/>
    </source>
</evidence>
<protein>
    <recommendedName>
        <fullName evidence="5">ditrans,polycis-polyprenyl diphosphate synthase [(2E,6E)-farnesyldiphosphate specific]</fullName>
        <ecNumber evidence="5">2.5.1.87</ecNumber>
    </recommendedName>
</protein>
<evidence type="ECO:0000256" key="4">
    <source>
        <dbReference type="ARBA" id="ARBA00005432"/>
    </source>
</evidence>
<organism evidence="13 14">
    <name type="scientific">Acanthosepion pharaonis</name>
    <name type="common">Pharaoh cuttlefish</name>
    <name type="synonym">Sepia pharaonis</name>
    <dbReference type="NCBI Taxonomy" id="158019"/>
    <lineage>
        <taxon>Eukaryota</taxon>
        <taxon>Metazoa</taxon>
        <taxon>Spiralia</taxon>
        <taxon>Lophotrochozoa</taxon>
        <taxon>Mollusca</taxon>
        <taxon>Cephalopoda</taxon>
        <taxon>Coleoidea</taxon>
        <taxon>Decapodiformes</taxon>
        <taxon>Sepiida</taxon>
        <taxon>Sepiina</taxon>
        <taxon>Sepiidae</taxon>
        <taxon>Acanthosepion</taxon>
    </lineage>
</organism>
<dbReference type="InterPro" id="IPR038887">
    <property type="entry name" value="Nus1/NgBR"/>
</dbReference>
<proteinExistence type="inferred from homology"/>
<evidence type="ECO:0000256" key="12">
    <source>
        <dbReference type="ARBA" id="ARBA00047353"/>
    </source>
</evidence>
<dbReference type="AlphaFoldDB" id="A0A812CKN2"/>
<dbReference type="UniPathway" id="UPA00378"/>
<evidence type="ECO:0000256" key="9">
    <source>
        <dbReference type="ARBA" id="ARBA00022842"/>
    </source>
</evidence>
<keyword evidence="9" id="KW-0460">Magnesium</keyword>
<comment type="catalytic activity">
    <reaction evidence="12">
        <text>n isopentenyl diphosphate + (2E,6E)-farnesyl diphosphate = a di-trans,poly-cis-polyprenyl diphosphate + n diphosphate</text>
        <dbReference type="Rhea" id="RHEA:53008"/>
        <dbReference type="Rhea" id="RHEA-COMP:19494"/>
        <dbReference type="ChEBI" id="CHEBI:33019"/>
        <dbReference type="ChEBI" id="CHEBI:128769"/>
        <dbReference type="ChEBI" id="CHEBI:136960"/>
        <dbReference type="ChEBI" id="CHEBI:175763"/>
        <dbReference type="EC" id="2.5.1.87"/>
    </reaction>
</comment>
<evidence type="ECO:0000256" key="5">
    <source>
        <dbReference type="ARBA" id="ARBA00012596"/>
    </source>
</evidence>
<evidence type="ECO:0000256" key="10">
    <source>
        <dbReference type="ARBA" id="ARBA00022989"/>
    </source>
</evidence>
<dbReference type="EC" id="2.5.1.87" evidence="5"/>
<dbReference type="GO" id="GO:0005789">
    <property type="term" value="C:endoplasmic reticulum membrane"/>
    <property type="evidence" value="ECO:0007669"/>
    <property type="project" value="UniProtKB-SubCell"/>
</dbReference>
<keyword evidence="10" id="KW-1133">Transmembrane helix</keyword>
<keyword evidence="14" id="KW-1185">Reference proteome</keyword>